<dbReference type="InterPro" id="IPR032466">
    <property type="entry name" value="Metal_Hydrolase"/>
</dbReference>
<dbReference type="PANTHER" id="PTHR43135:SF3">
    <property type="entry name" value="ALPHA-D-RIBOSE 1-METHYLPHOSPHONATE 5-TRIPHOSPHATE DIPHOSPHATASE"/>
    <property type="match status" value="1"/>
</dbReference>
<dbReference type="RefSeq" id="WP_130285333.1">
    <property type="nucleotide sequence ID" value="NZ_SGXE01000001.1"/>
</dbReference>
<dbReference type="EMBL" id="SGXE01000001">
    <property type="protein sequence ID" value="RZS99502.1"/>
    <property type="molecule type" value="Genomic_DNA"/>
</dbReference>
<evidence type="ECO:0000256" key="1">
    <source>
        <dbReference type="SAM" id="SignalP"/>
    </source>
</evidence>
<feature type="chain" id="PRO_5020376889" evidence="1">
    <location>
        <begin position="24"/>
        <end position="436"/>
    </location>
</feature>
<dbReference type="InterPro" id="IPR051781">
    <property type="entry name" value="Metallo-dep_Hydrolase"/>
</dbReference>
<dbReference type="InterPro" id="IPR011059">
    <property type="entry name" value="Metal-dep_hydrolase_composite"/>
</dbReference>
<keyword evidence="1" id="KW-0732">Signal</keyword>
<dbReference type="GO" id="GO:0016810">
    <property type="term" value="F:hydrolase activity, acting on carbon-nitrogen (but not peptide) bonds"/>
    <property type="evidence" value="ECO:0007669"/>
    <property type="project" value="InterPro"/>
</dbReference>
<dbReference type="Gene3D" id="1.20.58.520">
    <property type="entry name" value="Amidohydrolase"/>
    <property type="match status" value="1"/>
</dbReference>
<dbReference type="Proteomes" id="UP000292262">
    <property type="component" value="Unassembled WGS sequence"/>
</dbReference>
<proteinExistence type="predicted"/>
<dbReference type="OrthoDB" id="9815657at2"/>
<dbReference type="Gene3D" id="3.30.110.90">
    <property type="entry name" value="Amidohydrolase"/>
    <property type="match status" value="1"/>
</dbReference>
<evidence type="ECO:0000313" key="4">
    <source>
        <dbReference type="Proteomes" id="UP000292262"/>
    </source>
</evidence>
<keyword evidence="3" id="KW-0378">Hydrolase</keyword>
<feature type="domain" description="Amidohydrolase-related" evidence="2">
    <location>
        <begin position="78"/>
        <end position="419"/>
    </location>
</feature>
<name>A0A4Q7PKL8_9FLAO</name>
<dbReference type="AlphaFoldDB" id="A0A4Q7PKL8"/>
<dbReference type="Gene3D" id="2.30.40.10">
    <property type="entry name" value="Urease, subunit C, domain 1"/>
    <property type="match status" value="1"/>
</dbReference>
<gene>
    <name evidence="3" type="ORF">EV197_0722</name>
</gene>
<dbReference type="InterPro" id="IPR006680">
    <property type="entry name" value="Amidohydro-rel"/>
</dbReference>
<accession>A0A4Q7PKL8</accession>
<dbReference type="Gene3D" id="3.40.50.10910">
    <property type="entry name" value="Amidohydrolase"/>
    <property type="match status" value="1"/>
</dbReference>
<organism evidence="3 4">
    <name type="scientific">Aquimarina brevivitae</name>
    <dbReference type="NCBI Taxonomy" id="323412"/>
    <lineage>
        <taxon>Bacteria</taxon>
        <taxon>Pseudomonadati</taxon>
        <taxon>Bacteroidota</taxon>
        <taxon>Flavobacteriia</taxon>
        <taxon>Flavobacteriales</taxon>
        <taxon>Flavobacteriaceae</taxon>
        <taxon>Aquimarina</taxon>
    </lineage>
</organism>
<dbReference type="Pfam" id="PF01979">
    <property type="entry name" value="Amidohydro_1"/>
    <property type="match status" value="1"/>
</dbReference>
<comment type="caution">
    <text evidence="3">The sequence shown here is derived from an EMBL/GenBank/DDBJ whole genome shotgun (WGS) entry which is preliminary data.</text>
</comment>
<dbReference type="PANTHER" id="PTHR43135">
    <property type="entry name" value="ALPHA-D-RIBOSE 1-METHYLPHOSPHONATE 5-TRIPHOSPHATE DIPHOSPHATASE"/>
    <property type="match status" value="1"/>
</dbReference>
<keyword evidence="4" id="KW-1185">Reference proteome</keyword>
<feature type="signal peptide" evidence="1">
    <location>
        <begin position="1"/>
        <end position="23"/>
    </location>
</feature>
<reference evidence="3 4" key="1">
    <citation type="submission" date="2019-02" db="EMBL/GenBank/DDBJ databases">
        <title>Genomic Encyclopedia of Type Strains, Phase IV (KMG-IV): sequencing the most valuable type-strain genomes for metagenomic binning, comparative biology and taxonomic classification.</title>
        <authorList>
            <person name="Goeker M."/>
        </authorList>
    </citation>
    <scope>NUCLEOTIDE SEQUENCE [LARGE SCALE GENOMIC DNA]</scope>
    <source>
        <strain evidence="3 4">DSM 17196</strain>
    </source>
</reference>
<sequence length="436" mass="49858">MITCIKTFQTLTLLLLTFFGSYAQTVAIDNVNIITMHTEKVLERQRIIIEDGIIVAIEPSTNPTKIKVDQVINGDNNYLIPGLAETHYHLQNGIERESKLMLANGITTVVNMAEEPQYDQIDIREKANSGRFLAPHYYTTGPYLMASNLDTKSKIDSIITNHKNRGYDFLKLADNLPQQLYSYLLQQVDIQGIPVIGHGQRKLPLRYSLRMKNIAHIEEFMNIFTKAQRNDDNYLQKVALQIRQSGVYVSPTLGVFEMIMNYADDQKLESYKQREELKYLPVAYFNFWTSDTIKFRKSKWFTAPESLQRLEAELAWQQHFTHILNKAGVHLLAGSDTYGLFLPGFTIHHELQLMVDAGLTPYEALLTATVNPARYLGKYAVSGTIEVGKKADLVMLRNNPLEAIENTKTIAGLFFKGKWFDRPRLDALLDEVEKSR</sequence>
<evidence type="ECO:0000259" key="2">
    <source>
        <dbReference type="Pfam" id="PF01979"/>
    </source>
</evidence>
<protein>
    <submittedName>
        <fullName evidence="3">Imidazolonepropionase-like amidohydrolase</fullName>
    </submittedName>
</protein>
<evidence type="ECO:0000313" key="3">
    <source>
        <dbReference type="EMBL" id="RZS99502.1"/>
    </source>
</evidence>
<dbReference type="SUPFAM" id="SSF51338">
    <property type="entry name" value="Composite domain of metallo-dependent hydrolases"/>
    <property type="match status" value="1"/>
</dbReference>
<dbReference type="SUPFAM" id="SSF51556">
    <property type="entry name" value="Metallo-dependent hydrolases"/>
    <property type="match status" value="1"/>
</dbReference>